<evidence type="ECO:0000256" key="2">
    <source>
        <dbReference type="ARBA" id="ARBA00018953"/>
    </source>
</evidence>
<evidence type="ECO:0000256" key="7">
    <source>
        <dbReference type="PIRSR" id="PIRSR000446-1"/>
    </source>
</evidence>
<dbReference type="InterPro" id="IPR050858">
    <property type="entry name" value="Mal-CoA-ACP_Trans/PKS_FabD"/>
</dbReference>
<dbReference type="PANTHER" id="PTHR42681:SF1">
    <property type="entry name" value="MALONYL-COA-ACYL CARRIER PROTEIN TRANSACYLASE, MITOCHONDRIAL"/>
    <property type="match status" value="1"/>
</dbReference>
<dbReference type="InterPro" id="IPR004410">
    <property type="entry name" value="Malonyl_CoA-ACP_transAc_FabD"/>
</dbReference>
<dbReference type="Pfam" id="PF00698">
    <property type="entry name" value="Acyl_transf_1"/>
    <property type="match status" value="1"/>
</dbReference>
<dbReference type="RefSeq" id="WP_183754147.1">
    <property type="nucleotide sequence ID" value="NZ_JACICC010000008.1"/>
</dbReference>
<evidence type="ECO:0000313" key="9">
    <source>
        <dbReference type="EMBL" id="MBB3810834.1"/>
    </source>
</evidence>
<evidence type="ECO:0000259" key="8">
    <source>
        <dbReference type="SMART" id="SM00827"/>
    </source>
</evidence>
<dbReference type="GO" id="GO:0004314">
    <property type="term" value="F:[acyl-carrier-protein] S-malonyltransferase activity"/>
    <property type="evidence" value="ECO:0007669"/>
    <property type="project" value="UniProtKB-EC"/>
</dbReference>
<dbReference type="SMART" id="SM00827">
    <property type="entry name" value="PKS_AT"/>
    <property type="match status" value="1"/>
</dbReference>
<dbReference type="InterPro" id="IPR016036">
    <property type="entry name" value="Malonyl_transacylase_ACP-bd"/>
</dbReference>
<keyword evidence="3 6" id="KW-0808">Transferase</keyword>
<dbReference type="EC" id="2.3.1.39" evidence="1 6"/>
<dbReference type="PANTHER" id="PTHR42681">
    <property type="entry name" value="MALONYL-COA-ACYL CARRIER PROTEIN TRANSACYLASE, MITOCHONDRIAL"/>
    <property type="match status" value="1"/>
</dbReference>
<dbReference type="InterPro" id="IPR016035">
    <property type="entry name" value="Acyl_Trfase/lysoPLipase"/>
</dbReference>
<proteinExistence type="inferred from homology"/>
<dbReference type="FunFam" id="3.30.70.250:FF:000001">
    <property type="entry name" value="Malonyl CoA-acyl carrier protein transacylase"/>
    <property type="match status" value="1"/>
</dbReference>
<name>A0A7W5Z6Y7_9HYPH</name>
<dbReference type="SUPFAM" id="SSF55048">
    <property type="entry name" value="Probable ACP-binding domain of malonyl-CoA ACP transacylase"/>
    <property type="match status" value="1"/>
</dbReference>
<dbReference type="PIRSF" id="PIRSF000446">
    <property type="entry name" value="Mct"/>
    <property type="match status" value="1"/>
</dbReference>
<evidence type="ECO:0000256" key="5">
    <source>
        <dbReference type="ARBA" id="ARBA00048462"/>
    </source>
</evidence>
<dbReference type="Proteomes" id="UP000537592">
    <property type="component" value="Unassembled WGS sequence"/>
</dbReference>
<dbReference type="EMBL" id="JACICC010000008">
    <property type="protein sequence ID" value="MBB3810834.1"/>
    <property type="molecule type" value="Genomic_DNA"/>
</dbReference>
<feature type="active site" evidence="7">
    <location>
        <position position="204"/>
    </location>
</feature>
<dbReference type="GO" id="GO:0005829">
    <property type="term" value="C:cytosol"/>
    <property type="evidence" value="ECO:0007669"/>
    <property type="project" value="TreeGrafter"/>
</dbReference>
<keyword evidence="4 6" id="KW-0012">Acyltransferase</keyword>
<dbReference type="Gene3D" id="3.40.366.10">
    <property type="entry name" value="Malonyl-Coenzyme A Acyl Carrier Protein, domain 2"/>
    <property type="match status" value="1"/>
</dbReference>
<dbReference type="NCBIfam" id="TIGR00128">
    <property type="entry name" value="fabD"/>
    <property type="match status" value="1"/>
</dbReference>
<feature type="active site" evidence="7">
    <location>
        <position position="95"/>
    </location>
</feature>
<dbReference type="GO" id="GO:0006633">
    <property type="term" value="P:fatty acid biosynthetic process"/>
    <property type="evidence" value="ECO:0007669"/>
    <property type="project" value="TreeGrafter"/>
</dbReference>
<evidence type="ECO:0000313" key="10">
    <source>
        <dbReference type="Proteomes" id="UP000537592"/>
    </source>
</evidence>
<keyword evidence="10" id="KW-1185">Reference proteome</keyword>
<dbReference type="InterPro" id="IPR024925">
    <property type="entry name" value="Malonyl_CoA-ACP_transAc"/>
</dbReference>
<comment type="similarity">
    <text evidence="6">Belongs to the fabD family.</text>
</comment>
<reference evidence="9 10" key="1">
    <citation type="submission" date="2020-08" db="EMBL/GenBank/DDBJ databases">
        <title>Genomic Encyclopedia of Type Strains, Phase IV (KMG-IV): sequencing the most valuable type-strain genomes for metagenomic binning, comparative biology and taxonomic classification.</title>
        <authorList>
            <person name="Goeker M."/>
        </authorList>
    </citation>
    <scope>NUCLEOTIDE SEQUENCE [LARGE SCALE GENOMIC DNA]</scope>
    <source>
        <strain evidence="9 10">DSM 28760</strain>
    </source>
</reference>
<dbReference type="AlphaFoldDB" id="A0A7W5Z6Y7"/>
<comment type="caution">
    <text evidence="9">The sequence shown here is derived from an EMBL/GenBank/DDBJ whole genome shotgun (WGS) entry which is preliminary data.</text>
</comment>
<dbReference type="InterPro" id="IPR001227">
    <property type="entry name" value="Ac_transferase_dom_sf"/>
</dbReference>
<comment type="catalytic activity">
    <reaction evidence="5 6">
        <text>holo-[ACP] + malonyl-CoA = malonyl-[ACP] + CoA</text>
        <dbReference type="Rhea" id="RHEA:41792"/>
        <dbReference type="Rhea" id="RHEA-COMP:9623"/>
        <dbReference type="Rhea" id="RHEA-COMP:9685"/>
        <dbReference type="ChEBI" id="CHEBI:57287"/>
        <dbReference type="ChEBI" id="CHEBI:57384"/>
        <dbReference type="ChEBI" id="CHEBI:64479"/>
        <dbReference type="ChEBI" id="CHEBI:78449"/>
        <dbReference type="EC" id="2.3.1.39"/>
    </reaction>
</comment>
<protein>
    <recommendedName>
        <fullName evidence="2 6">Malonyl CoA-acyl carrier protein transacylase</fullName>
        <ecNumber evidence="1 6">2.3.1.39</ecNumber>
    </recommendedName>
</protein>
<dbReference type="SUPFAM" id="SSF52151">
    <property type="entry name" value="FabD/lysophospholipase-like"/>
    <property type="match status" value="1"/>
</dbReference>
<evidence type="ECO:0000256" key="1">
    <source>
        <dbReference type="ARBA" id="ARBA00013258"/>
    </source>
</evidence>
<dbReference type="Gene3D" id="3.30.70.250">
    <property type="entry name" value="Malonyl-CoA ACP transacylase, ACP-binding"/>
    <property type="match status" value="1"/>
</dbReference>
<dbReference type="InterPro" id="IPR014043">
    <property type="entry name" value="Acyl_transferase_dom"/>
</dbReference>
<gene>
    <name evidence="9" type="ORF">FHS81_002940</name>
</gene>
<sequence length="317" mass="33064">MSIVLTFPGQGSQVVGMGKALAENFIPARRVFEEVDDALDQKLSALMWEGSSDALSLTVNTQPALMAVSLAVLRALESETDLDVARDAAYVAGHSLGEYSALAGAGGIDLADTARLLRIRGEAMQDAVPVRVGAMAAILGLDFEAVVEIAEEAAQNDICAVANDNGPGQVVVSGHADAVNRAIQLAQARGAKRAILLPVSAPFHCPLMQPAAERMRDALSRIDISPPRAPIFANVLAAPVDSPADIKDALVSQVTGTVRWRESVSAMADDGVDFFIELGSGKVLTGLAKRIAPGSRALSVGGPDDFAGFIEALQLTR</sequence>
<evidence type="ECO:0000256" key="6">
    <source>
        <dbReference type="PIRNR" id="PIRNR000446"/>
    </source>
</evidence>
<evidence type="ECO:0000256" key="3">
    <source>
        <dbReference type="ARBA" id="ARBA00022679"/>
    </source>
</evidence>
<evidence type="ECO:0000256" key="4">
    <source>
        <dbReference type="ARBA" id="ARBA00023315"/>
    </source>
</evidence>
<organism evidence="9 10">
    <name type="scientific">Pseudochelatococcus contaminans</name>
    <dbReference type="NCBI Taxonomy" id="1538103"/>
    <lineage>
        <taxon>Bacteria</taxon>
        <taxon>Pseudomonadati</taxon>
        <taxon>Pseudomonadota</taxon>
        <taxon>Alphaproteobacteria</taxon>
        <taxon>Hyphomicrobiales</taxon>
        <taxon>Chelatococcaceae</taxon>
        <taxon>Pseudochelatococcus</taxon>
    </lineage>
</organism>
<feature type="domain" description="Malonyl-CoA:ACP transacylase (MAT)" evidence="8">
    <location>
        <begin position="6"/>
        <end position="305"/>
    </location>
</feature>
<accession>A0A7W5Z6Y7</accession>